<sequence>MVEGGPIDVLTGDWLAELTMGVLLKQRSRDPGAGFAGTFVTQLREVLGECLDRGIKIVSNAGGLNPEACAAEVEAIAADLGRPVRVAVVTGDDVTEAFAAARAAGWEAPHLDTGAPMKGEPDVANAYLGCWGIADALTQGADVVVAGRVSDASVVAGPAAWHFGWRRDDWDALAGAVVAGHVIECGAQATGGNYSFIDEIPDMTRPGFPIAEIAADGSAVITKHPGTGGAVTVGTVTAQLLYEIDGPRYANPDVVARFDSIELAQEGHDRVRVSGVHGEPAPGTVKVGALASAGWRNRTTFVLTGLDIEAKAKMAERQLWAAVPGGREAFDDVEVRLLRADRPDPATMLEAAAFLTVVVSGHDRKAVAGLSRAAVEMALAGYPGFFLTEPPGAGSEFATFWPTLMPAAQFPQQVRLGERTWSVVPADPVGPTPCPEPADPPPAMTETRPTRRVPLGEVVGARSGDKAGNATLGIWTRDDASYAWLRGWLTEERLRGLLPPDAVELRRWWLPNLRAVGVTVVGFLGLGVAANLGLDAQAKGLGEFVRARYADVPEELLPR</sequence>
<organism evidence="3 4">
    <name type="scientific">Pseudonocardia aurantiaca</name>
    <dbReference type="NCBI Taxonomy" id="75290"/>
    <lineage>
        <taxon>Bacteria</taxon>
        <taxon>Bacillati</taxon>
        <taxon>Actinomycetota</taxon>
        <taxon>Actinomycetes</taxon>
        <taxon>Pseudonocardiales</taxon>
        <taxon>Pseudonocardiaceae</taxon>
        <taxon>Pseudonocardia</taxon>
    </lineage>
</organism>
<dbReference type="PANTHER" id="PTHR47585:SF1">
    <property type="entry name" value="DUF1446 DOMAIN-CONTAINING PROTEIN"/>
    <property type="match status" value="1"/>
</dbReference>
<evidence type="ECO:0000259" key="1">
    <source>
        <dbReference type="Pfam" id="PF07287"/>
    </source>
</evidence>
<dbReference type="EMBL" id="JBHUCP010000038">
    <property type="protein sequence ID" value="MFD1534582.1"/>
    <property type="molecule type" value="Genomic_DNA"/>
</dbReference>
<proteinExistence type="predicted"/>
<comment type="caution">
    <text evidence="3">The sequence shown here is derived from an EMBL/GenBank/DDBJ whole genome shotgun (WGS) entry which is preliminary data.</text>
</comment>
<protein>
    <submittedName>
        <fullName evidence="3">Acyclic terpene utilization AtuA family protein</fullName>
    </submittedName>
</protein>
<accession>A0ABW4FW49</accession>
<dbReference type="Pfam" id="PF07287">
    <property type="entry name" value="AtuA"/>
    <property type="match status" value="1"/>
</dbReference>
<dbReference type="Pfam" id="PF23544">
    <property type="entry name" value="AtuA_ferredoxin"/>
    <property type="match status" value="1"/>
</dbReference>
<evidence type="ECO:0000313" key="3">
    <source>
        <dbReference type="EMBL" id="MFD1534582.1"/>
    </source>
</evidence>
<dbReference type="InterPro" id="IPR056362">
    <property type="entry name" value="AtuA-like_ferredoxin_dom"/>
</dbReference>
<feature type="domain" description="AtuA-like ferredoxin-fold" evidence="2">
    <location>
        <begin position="453"/>
        <end position="545"/>
    </location>
</feature>
<feature type="domain" description="Acyclic terpene utilisation N-terminal" evidence="1">
    <location>
        <begin position="1"/>
        <end position="415"/>
    </location>
</feature>
<keyword evidence="4" id="KW-1185">Reference proteome</keyword>
<dbReference type="Proteomes" id="UP001597145">
    <property type="component" value="Unassembled WGS sequence"/>
</dbReference>
<evidence type="ECO:0000259" key="2">
    <source>
        <dbReference type="Pfam" id="PF23544"/>
    </source>
</evidence>
<dbReference type="RefSeq" id="WP_379660059.1">
    <property type="nucleotide sequence ID" value="NZ_BAAAJG010000013.1"/>
</dbReference>
<reference evidence="4" key="1">
    <citation type="journal article" date="2019" name="Int. J. Syst. Evol. Microbiol.">
        <title>The Global Catalogue of Microorganisms (GCM) 10K type strain sequencing project: providing services to taxonomists for standard genome sequencing and annotation.</title>
        <authorList>
            <consortium name="The Broad Institute Genomics Platform"/>
            <consortium name="The Broad Institute Genome Sequencing Center for Infectious Disease"/>
            <person name="Wu L."/>
            <person name="Ma J."/>
        </authorList>
    </citation>
    <scope>NUCLEOTIDE SEQUENCE [LARGE SCALE GENOMIC DNA]</scope>
    <source>
        <strain evidence="4">JCM 12165</strain>
    </source>
</reference>
<dbReference type="PANTHER" id="PTHR47585">
    <property type="match status" value="1"/>
</dbReference>
<gene>
    <name evidence="3" type="ORF">ACFSCY_34710</name>
</gene>
<name>A0ABW4FW49_9PSEU</name>
<evidence type="ECO:0000313" key="4">
    <source>
        <dbReference type="Proteomes" id="UP001597145"/>
    </source>
</evidence>
<dbReference type="InterPro" id="IPR010839">
    <property type="entry name" value="AtuA_N"/>
</dbReference>